<dbReference type="AlphaFoldDB" id="A0A9P3BAE6"/>
<keyword evidence="4" id="KW-1185">Reference proteome</keyword>
<gene>
    <name evidence="3" type="ORF">Asppvi_006650</name>
</gene>
<feature type="chain" id="PRO_5040232512" evidence="2">
    <location>
        <begin position="25"/>
        <end position="177"/>
    </location>
</feature>
<evidence type="ECO:0000256" key="2">
    <source>
        <dbReference type="SAM" id="SignalP"/>
    </source>
</evidence>
<accession>A0A9P3BAE6</accession>
<evidence type="ECO:0000313" key="4">
    <source>
        <dbReference type="Proteomes" id="UP001043456"/>
    </source>
</evidence>
<dbReference type="GeneID" id="67005261"/>
<comment type="caution">
    <text evidence="3">The sequence shown here is derived from an EMBL/GenBank/DDBJ whole genome shotgun (WGS) entry which is preliminary data.</text>
</comment>
<feature type="compositionally biased region" description="Low complexity" evidence="1">
    <location>
        <begin position="101"/>
        <end position="141"/>
    </location>
</feature>
<proteinExistence type="predicted"/>
<evidence type="ECO:0000256" key="1">
    <source>
        <dbReference type="SAM" id="MobiDB-lite"/>
    </source>
</evidence>
<feature type="signal peptide" evidence="2">
    <location>
        <begin position="1"/>
        <end position="24"/>
    </location>
</feature>
<sequence length="177" mass="18820">MASMIPFKVIFCFAICYLATFSSGIGLIEELNVVDENPNLRNSNVERVVVPLELTYLPPADTVTLTVTETICELPSTTVSKPSTTIWIPAIPTMVTTASMPTSQTSVSTSEPSTTSSVEQTTSHRTSSTSSSGASTPVPSSSEPPYAPPLSDSATGQRKIHFALLVWSLVTTGFMNV</sequence>
<reference evidence="3 4" key="1">
    <citation type="submission" date="2018-10" db="EMBL/GenBank/DDBJ databases">
        <title>Pan-genome distribution and transcriptional activeness of fungal secondary metabolism genes in Aspergillus section Fumigati.</title>
        <authorList>
            <person name="Takahashi H."/>
            <person name="Umemura M."/>
            <person name="Ninomiya A."/>
            <person name="Kusuya Y."/>
            <person name="Urayama S."/>
            <person name="Shimizu M."/>
            <person name="Watanabe A."/>
            <person name="Kamei K."/>
            <person name="Yaguchi T."/>
            <person name="Hagiwara D."/>
        </authorList>
    </citation>
    <scope>NUCLEOTIDE SEQUENCE [LARGE SCALE GENOMIC DNA]</scope>
    <source>
        <strain evidence="3 4">IFM 55266</strain>
    </source>
</reference>
<keyword evidence="2" id="KW-0732">Signal</keyword>
<evidence type="ECO:0000313" key="3">
    <source>
        <dbReference type="EMBL" id="GIJ87737.1"/>
    </source>
</evidence>
<dbReference type="RefSeq" id="XP_043158483.1">
    <property type="nucleotide sequence ID" value="XM_043302548.1"/>
</dbReference>
<feature type="region of interest" description="Disordered" evidence="1">
    <location>
        <begin position="99"/>
        <end position="153"/>
    </location>
</feature>
<protein>
    <submittedName>
        <fullName evidence="3">Uncharacterized protein</fullName>
    </submittedName>
</protein>
<dbReference type="EMBL" id="BHVY01000004">
    <property type="protein sequence ID" value="GIJ87737.1"/>
    <property type="molecule type" value="Genomic_DNA"/>
</dbReference>
<organism evidence="3 4">
    <name type="scientific">Aspergillus pseudoviridinutans</name>
    <dbReference type="NCBI Taxonomy" id="1517512"/>
    <lineage>
        <taxon>Eukaryota</taxon>
        <taxon>Fungi</taxon>
        <taxon>Dikarya</taxon>
        <taxon>Ascomycota</taxon>
        <taxon>Pezizomycotina</taxon>
        <taxon>Eurotiomycetes</taxon>
        <taxon>Eurotiomycetidae</taxon>
        <taxon>Eurotiales</taxon>
        <taxon>Aspergillaceae</taxon>
        <taxon>Aspergillus</taxon>
        <taxon>Aspergillus subgen. Fumigati</taxon>
    </lineage>
</organism>
<name>A0A9P3BAE6_9EURO</name>
<dbReference type="OrthoDB" id="4508343at2759"/>
<dbReference type="Proteomes" id="UP001043456">
    <property type="component" value="Unassembled WGS sequence"/>
</dbReference>